<dbReference type="EMBL" id="BMXT01000005">
    <property type="protein sequence ID" value="GGY34532.1"/>
    <property type="molecule type" value="Genomic_DNA"/>
</dbReference>
<accession>A0ABQ3A3U6</accession>
<proteinExistence type="predicted"/>
<sequence>MKYHFTKNPHVLANAMLWAAAIIAAAILGAPVFLFLVLLPLLATLSVVTFGSRAASNGVTRRD</sequence>
<dbReference type="RefSeq" id="WP_189442393.1">
    <property type="nucleotide sequence ID" value="NZ_BMXT01000005.1"/>
</dbReference>
<reference evidence="3" key="1">
    <citation type="journal article" date="2019" name="Int. J. Syst. Evol. Microbiol.">
        <title>The Global Catalogue of Microorganisms (GCM) 10K type strain sequencing project: providing services to taxonomists for standard genome sequencing and annotation.</title>
        <authorList>
            <consortium name="The Broad Institute Genomics Platform"/>
            <consortium name="The Broad Institute Genome Sequencing Center for Infectious Disease"/>
            <person name="Wu L."/>
            <person name="Ma J."/>
        </authorList>
    </citation>
    <scope>NUCLEOTIDE SEQUENCE [LARGE SCALE GENOMIC DNA]</scope>
    <source>
        <strain evidence="3">KCTC 22232</strain>
    </source>
</reference>
<dbReference type="Proteomes" id="UP000621898">
    <property type="component" value="Unassembled WGS sequence"/>
</dbReference>
<feature type="transmembrane region" description="Helical" evidence="1">
    <location>
        <begin position="15"/>
        <end position="43"/>
    </location>
</feature>
<keyword evidence="1" id="KW-0812">Transmembrane</keyword>
<evidence type="ECO:0000313" key="2">
    <source>
        <dbReference type="EMBL" id="GGY34532.1"/>
    </source>
</evidence>
<name>A0ABQ3A3U6_9GAMM</name>
<keyword evidence="3" id="KW-1185">Reference proteome</keyword>
<protein>
    <submittedName>
        <fullName evidence="2">Uncharacterized protein</fullName>
    </submittedName>
</protein>
<keyword evidence="1" id="KW-1133">Transmembrane helix</keyword>
<keyword evidence="1" id="KW-0472">Membrane</keyword>
<organism evidence="2 3">
    <name type="scientific">Rhodanobacter panaciterrae</name>
    <dbReference type="NCBI Taxonomy" id="490572"/>
    <lineage>
        <taxon>Bacteria</taxon>
        <taxon>Pseudomonadati</taxon>
        <taxon>Pseudomonadota</taxon>
        <taxon>Gammaproteobacteria</taxon>
        <taxon>Lysobacterales</taxon>
        <taxon>Rhodanobacteraceae</taxon>
        <taxon>Rhodanobacter</taxon>
    </lineage>
</organism>
<evidence type="ECO:0000256" key="1">
    <source>
        <dbReference type="SAM" id="Phobius"/>
    </source>
</evidence>
<gene>
    <name evidence="2" type="ORF">GCM10008098_29640</name>
</gene>
<comment type="caution">
    <text evidence="2">The sequence shown here is derived from an EMBL/GenBank/DDBJ whole genome shotgun (WGS) entry which is preliminary data.</text>
</comment>
<evidence type="ECO:0000313" key="3">
    <source>
        <dbReference type="Proteomes" id="UP000621898"/>
    </source>
</evidence>